<dbReference type="InterPro" id="IPR002401">
    <property type="entry name" value="Cyt_P450_E_grp-I"/>
</dbReference>
<dbReference type="PANTHER" id="PTHR24300:SF403">
    <property type="entry name" value="CYTOCHROME P450 306A1"/>
    <property type="match status" value="1"/>
</dbReference>
<dbReference type="GO" id="GO:0006082">
    <property type="term" value="P:organic acid metabolic process"/>
    <property type="evidence" value="ECO:0007669"/>
    <property type="project" value="TreeGrafter"/>
</dbReference>
<dbReference type="Gene3D" id="1.10.630.10">
    <property type="entry name" value="Cytochrome P450"/>
    <property type="match status" value="1"/>
</dbReference>
<feature type="transmembrane region" description="Helical" evidence="4">
    <location>
        <begin position="15"/>
        <end position="33"/>
    </location>
</feature>
<dbReference type="PANTHER" id="PTHR24300">
    <property type="entry name" value="CYTOCHROME P450 508A4-RELATED"/>
    <property type="match status" value="1"/>
</dbReference>
<comment type="similarity">
    <text evidence="1">Belongs to the cytochrome P450 family.</text>
</comment>
<reference evidence="5 6" key="1">
    <citation type="submission" date="2019-01" db="EMBL/GenBank/DDBJ databases">
        <title>A draft genome assembly of the solar-powered sea slug Elysia chlorotica.</title>
        <authorList>
            <person name="Cai H."/>
            <person name="Li Q."/>
            <person name="Fang X."/>
            <person name="Li J."/>
            <person name="Curtis N.E."/>
            <person name="Altenburger A."/>
            <person name="Shibata T."/>
            <person name="Feng M."/>
            <person name="Maeda T."/>
            <person name="Schwartz J.A."/>
            <person name="Shigenobu S."/>
            <person name="Lundholm N."/>
            <person name="Nishiyama T."/>
            <person name="Yang H."/>
            <person name="Hasebe M."/>
            <person name="Li S."/>
            <person name="Pierce S.K."/>
            <person name="Wang J."/>
        </authorList>
    </citation>
    <scope>NUCLEOTIDE SEQUENCE [LARGE SCALE GENOMIC DNA]</scope>
    <source>
        <strain evidence="5">EC2010</strain>
        <tissue evidence="5">Whole organism of an adult</tissue>
    </source>
</reference>
<evidence type="ECO:0000313" key="6">
    <source>
        <dbReference type="Proteomes" id="UP000271974"/>
    </source>
</evidence>
<dbReference type="InterPro" id="IPR050182">
    <property type="entry name" value="Cytochrome_P450_fam2"/>
</dbReference>
<evidence type="ECO:0000256" key="1">
    <source>
        <dbReference type="ARBA" id="ARBA00010617"/>
    </source>
</evidence>
<evidence type="ECO:0000256" key="4">
    <source>
        <dbReference type="SAM" id="Phobius"/>
    </source>
</evidence>
<dbReference type="STRING" id="188477.A0A3S0ZMU6"/>
<keyword evidence="4" id="KW-1133">Transmembrane helix</keyword>
<dbReference type="GO" id="GO:0005506">
    <property type="term" value="F:iron ion binding"/>
    <property type="evidence" value="ECO:0007669"/>
    <property type="project" value="InterPro"/>
</dbReference>
<comment type="caution">
    <text evidence="5">The sequence shown here is derived from an EMBL/GenBank/DDBJ whole genome shotgun (WGS) entry which is preliminary data.</text>
</comment>
<dbReference type="GO" id="GO:0020037">
    <property type="term" value="F:heme binding"/>
    <property type="evidence" value="ECO:0007669"/>
    <property type="project" value="InterPro"/>
</dbReference>
<keyword evidence="3" id="KW-0408">Iron</keyword>
<keyword evidence="4" id="KW-0472">Membrane</keyword>
<dbReference type="EMBL" id="RQTK01000337">
    <property type="protein sequence ID" value="RUS81456.1"/>
    <property type="molecule type" value="Genomic_DNA"/>
</dbReference>
<dbReference type="AlphaFoldDB" id="A0A3S0ZMU6"/>
<dbReference type="PRINTS" id="PR00463">
    <property type="entry name" value="EP450I"/>
</dbReference>
<proteinExistence type="inferred from homology"/>
<evidence type="ECO:0000313" key="5">
    <source>
        <dbReference type="EMBL" id="RUS81456.1"/>
    </source>
</evidence>
<dbReference type="GO" id="GO:0006805">
    <property type="term" value="P:xenobiotic metabolic process"/>
    <property type="evidence" value="ECO:0007669"/>
    <property type="project" value="TreeGrafter"/>
</dbReference>
<keyword evidence="2" id="KW-0479">Metal-binding</keyword>
<dbReference type="OrthoDB" id="6286196at2759"/>
<gene>
    <name evidence="5" type="ORF">EGW08_010796</name>
</gene>
<evidence type="ECO:0000256" key="2">
    <source>
        <dbReference type="ARBA" id="ARBA00022723"/>
    </source>
</evidence>
<accession>A0A3S0ZMU6</accession>
<dbReference type="InterPro" id="IPR001128">
    <property type="entry name" value="Cyt_P450"/>
</dbReference>
<keyword evidence="4" id="KW-0812">Transmembrane</keyword>
<dbReference type="SUPFAM" id="SSF48264">
    <property type="entry name" value="Cytochrome P450"/>
    <property type="match status" value="1"/>
</dbReference>
<dbReference type="InterPro" id="IPR036396">
    <property type="entry name" value="Cyt_P450_sf"/>
</dbReference>
<name>A0A3S0ZMU6_ELYCH</name>
<dbReference type="GO" id="GO:0016712">
    <property type="term" value="F:oxidoreductase activity, acting on paired donors, with incorporation or reduction of molecular oxygen, reduced flavin or flavoprotein as one donor, and incorporation of one atom of oxygen"/>
    <property type="evidence" value="ECO:0007669"/>
    <property type="project" value="TreeGrafter"/>
</dbReference>
<dbReference type="GO" id="GO:0005737">
    <property type="term" value="C:cytoplasm"/>
    <property type="evidence" value="ECO:0007669"/>
    <property type="project" value="TreeGrafter"/>
</dbReference>
<sequence length="258" mass="28336">MCSASDIPAGWISQAFTYLALTTSVALLVRYLVTSRLPANIPPFPARAYPVLGHLPYFRDGLREQMAKWTKSAGGMFSLYFGTQFVVILGSHDALYTAFAKHGDTLSDRPESLASVSGGEASNKGLIFSSGPLWKEQRSVALQILKTFGVGKNVLALKIMEEASAFLNALSELRGEPRNAIPMVKVAVANNICSIAVGQRFEYDDARILSLNDKLGEMFRLSESSSIITAFPWLHSLPGDLFNVKRRVQLYKDIVENV</sequence>
<feature type="non-terminal residue" evidence="5">
    <location>
        <position position="258"/>
    </location>
</feature>
<dbReference type="Proteomes" id="UP000271974">
    <property type="component" value="Unassembled WGS sequence"/>
</dbReference>
<dbReference type="Pfam" id="PF00067">
    <property type="entry name" value="p450"/>
    <property type="match status" value="1"/>
</dbReference>
<protein>
    <recommendedName>
        <fullName evidence="7">Cytochrome P450</fullName>
    </recommendedName>
</protein>
<evidence type="ECO:0008006" key="7">
    <source>
        <dbReference type="Google" id="ProtNLM"/>
    </source>
</evidence>
<keyword evidence="6" id="KW-1185">Reference proteome</keyword>
<dbReference type="GO" id="GO:0008395">
    <property type="term" value="F:steroid hydroxylase activity"/>
    <property type="evidence" value="ECO:0007669"/>
    <property type="project" value="TreeGrafter"/>
</dbReference>
<evidence type="ECO:0000256" key="3">
    <source>
        <dbReference type="ARBA" id="ARBA00023004"/>
    </source>
</evidence>
<organism evidence="5 6">
    <name type="scientific">Elysia chlorotica</name>
    <name type="common">Eastern emerald elysia</name>
    <name type="synonym">Sea slug</name>
    <dbReference type="NCBI Taxonomy" id="188477"/>
    <lineage>
        <taxon>Eukaryota</taxon>
        <taxon>Metazoa</taxon>
        <taxon>Spiralia</taxon>
        <taxon>Lophotrochozoa</taxon>
        <taxon>Mollusca</taxon>
        <taxon>Gastropoda</taxon>
        <taxon>Heterobranchia</taxon>
        <taxon>Euthyneura</taxon>
        <taxon>Panpulmonata</taxon>
        <taxon>Sacoglossa</taxon>
        <taxon>Placobranchoidea</taxon>
        <taxon>Plakobranchidae</taxon>
        <taxon>Elysia</taxon>
    </lineage>
</organism>